<proteinExistence type="predicted"/>
<dbReference type="EMBL" id="DQ491002">
    <property type="protein sequence ID" value="ABT14786.1"/>
    <property type="molecule type" value="Genomic_DNA"/>
</dbReference>
<name>A7IWR2_PBCVN</name>
<gene>
    <name evidence="1" type="primary">b387L</name>
    <name evidence="1" type="ORF">NY2A_b387L</name>
</gene>
<organismHost>
    <name type="scientific">Chlorella</name>
    <dbReference type="NCBI Taxonomy" id="3071"/>
</organismHost>
<reference evidence="1 2" key="1">
    <citation type="journal article" date="2007" name="Virology">
        <title>Sequence and annotation of the 369-kb NY-2A and the 345-kb AR158 viruses that infect Chlorella NC64A.</title>
        <authorList>
            <person name="Fitzgerald L.A."/>
            <person name="Graves M.V."/>
            <person name="Li X."/>
            <person name="Feldblyum T."/>
            <person name="Nierman W.C."/>
            <person name="Van Etten J.L."/>
        </authorList>
    </citation>
    <scope>NUCLEOTIDE SEQUENCE [LARGE SCALE GENOMIC DNA]</scope>
    <source>
        <strain evidence="1 2">NY-2A</strain>
    </source>
</reference>
<accession>A7IWR2</accession>
<keyword evidence="2" id="KW-1185">Reference proteome</keyword>
<dbReference type="GeneID" id="5658787"/>
<evidence type="ECO:0000313" key="2">
    <source>
        <dbReference type="Proteomes" id="UP000202419"/>
    </source>
</evidence>
<dbReference type="Proteomes" id="UP000202419">
    <property type="component" value="Segment"/>
</dbReference>
<protein>
    <submittedName>
        <fullName evidence="1">Uncharacterized protein b387L</fullName>
    </submittedName>
</protein>
<sequence>MRNRLHRVYVLLHLPYRTEKQSYLPGVFSAWNFDARVDHGPYLLTYAPRVHVLELLKIIFRRKHDRASRPIDQ</sequence>
<organism evidence="1 2">
    <name type="scientific">Paramecium bursaria Chlorella virus NY2A</name>
    <name type="common">PBCV-NY2A</name>
    <dbReference type="NCBI Taxonomy" id="46021"/>
    <lineage>
        <taxon>Viruses</taxon>
        <taxon>Varidnaviria</taxon>
        <taxon>Bamfordvirae</taxon>
        <taxon>Nucleocytoviricota</taxon>
        <taxon>Megaviricetes</taxon>
        <taxon>Algavirales</taxon>
        <taxon>Phycodnaviridae</taxon>
        <taxon>Chlorovirus</taxon>
        <taxon>Chlorovirus americanus</taxon>
    </lineage>
</organism>
<dbReference type="RefSeq" id="YP_001497583.1">
    <property type="nucleotide sequence ID" value="NC_009898.1"/>
</dbReference>
<dbReference type="KEGG" id="vg:5658787"/>
<evidence type="ECO:0000313" key="1">
    <source>
        <dbReference type="EMBL" id="ABT14786.1"/>
    </source>
</evidence>